<sequence length="109" mass="12660">MVQVAIWEVPEGWYKWQSGRYQRSGTSVDQIDTGTWPSDRHDNIQVQGWYQENGTSADQIDTVAGLHIQATSTLVRHALMDTFRWATCSVVTIHSWKHYYWQKATDICQ</sequence>
<proteinExistence type="predicted"/>
<dbReference type="Proteomes" id="UP001165121">
    <property type="component" value="Unassembled WGS sequence"/>
</dbReference>
<dbReference type="AlphaFoldDB" id="A0A9W6XQB5"/>
<protein>
    <submittedName>
        <fullName evidence="1">Unnamed protein product</fullName>
    </submittedName>
</protein>
<gene>
    <name evidence="1" type="ORF">Pfra01_001440300</name>
</gene>
<comment type="caution">
    <text evidence="1">The sequence shown here is derived from an EMBL/GenBank/DDBJ whole genome shotgun (WGS) entry which is preliminary data.</text>
</comment>
<name>A0A9W6XQB5_9STRA</name>
<evidence type="ECO:0000313" key="1">
    <source>
        <dbReference type="EMBL" id="GMF43081.1"/>
    </source>
</evidence>
<evidence type="ECO:0000313" key="2">
    <source>
        <dbReference type="Proteomes" id="UP001165121"/>
    </source>
</evidence>
<organism evidence="1 2">
    <name type="scientific">Phytophthora fragariaefolia</name>
    <dbReference type="NCBI Taxonomy" id="1490495"/>
    <lineage>
        <taxon>Eukaryota</taxon>
        <taxon>Sar</taxon>
        <taxon>Stramenopiles</taxon>
        <taxon>Oomycota</taxon>
        <taxon>Peronosporomycetes</taxon>
        <taxon>Peronosporales</taxon>
        <taxon>Peronosporaceae</taxon>
        <taxon>Phytophthora</taxon>
    </lineage>
</organism>
<dbReference type="EMBL" id="BSXT01001510">
    <property type="protein sequence ID" value="GMF43081.1"/>
    <property type="molecule type" value="Genomic_DNA"/>
</dbReference>
<accession>A0A9W6XQB5</accession>
<reference evidence="1" key="1">
    <citation type="submission" date="2023-04" db="EMBL/GenBank/DDBJ databases">
        <title>Phytophthora fragariaefolia NBRC 109709.</title>
        <authorList>
            <person name="Ichikawa N."/>
            <person name="Sato H."/>
            <person name="Tonouchi N."/>
        </authorList>
    </citation>
    <scope>NUCLEOTIDE SEQUENCE</scope>
    <source>
        <strain evidence="1">NBRC 109709</strain>
    </source>
</reference>
<keyword evidence="2" id="KW-1185">Reference proteome</keyword>